<accession>A0ABU1MNF8</accession>
<feature type="domain" description="N-acetyltransferase" evidence="1">
    <location>
        <begin position="70"/>
        <end position="216"/>
    </location>
</feature>
<dbReference type="PROSITE" id="PS51186">
    <property type="entry name" value="GNAT"/>
    <property type="match status" value="1"/>
</dbReference>
<reference evidence="2 3" key="1">
    <citation type="submission" date="2023-07" db="EMBL/GenBank/DDBJ databases">
        <title>Sorghum-associated microbial communities from plants grown in Nebraska, USA.</title>
        <authorList>
            <person name="Schachtman D."/>
        </authorList>
    </citation>
    <scope>NUCLEOTIDE SEQUENCE [LARGE SCALE GENOMIC DNA]</scope>
    <source>
        <strain evidence="2 3">DS1027</strain>
    </source>
</reference>
<dbReference type="Proteomes" id="UP001184150">
    <property type="component" value="Unassembled WGS sequence"/>
</dbReference>
<dbReference type="InterPro" id="IPR000182">
    <property type="entry name" value="GNAT_dom"/>
</dbReference>
<comment type="caution">
    <text evidence="2">The sequence shown here is derived from an EMBL/GenBank/DDBJ whole genome shotgun (WGS) entry which is preliminary data.</text>
</comment>
<sequence length="218" mass="23864">MTPQGLDPHLLHAWLTARSLARGLPMPVPEHGGFRVDTGSDTETVRWVFPRLCDGLKDLARAIHQPRQFIKVCATTEALRAALPPHWTVHPASHVMRAHGAMPRRTLAHGYSVTTEQSGPVVAVRILGETGELAASGYGAETDHVFVYDRIVTEPAHRRKGLGHVLMQTLHAARRNADSRELLVATDDGRALYETLGWRVVAAYASGSIVEGCLVYSE</sequence>
<dbReference type="SUPFAM" id="SSF55729">
    <property type="entry name" value="Acyl-CoA N-acyltransferases (Nat)"/>
    <property type="match status" value="1"/>
</dbReference>
<proteinExistence type="predicted"/>
<dbReference type="EMBL" id="JAVDRD010000006">
    <property type="protein sequence ID" value="MDR6511868.1"/>
    <property type="molecule type" value="Genomic_DNA"/>
</dbReference>
<protein>
    <submittedName>
        <fullName evidence="2">GNAT superfamily N-acetyltransferase</fullName>
    </submittedName>
</protein>
<evidence type="ECO:0000259" key="1">
    <source>
        <dbReference type="PROSITE" id="PS51186"/>
    </source>
</evidence>
<gene>
    <name evidence="2" type="ORF">J2792_002744</name>
</gene>
<name>A0ABU1MNF8_9SPHN</name>
<dbReference type="Pfam" id="PF13508">
    <property type="entry name" value="Acetyltransf_7"/>
    <property type="match status" value="1"/>
</dbReference>
<organism evidence="2 3">
    <name type="scientific">Novosphingobium capsulatum</name>
    <dbReference type="NCBI Taxonomy" id="13688"/>
    <lineage>
        <taxon>Bacteria</taxon>
        <taxon>Pseudomonadati</taxon>
        <taxon>Pseudomonadota</taxon>
        <taxon>Alphaproteobacteria</taxon>
        <taxon>Sphingomonadales</taxon>
        <taxon>Sphingomonadaceae</taxon>
        <taxon>Novosphingobium</taxon>
    </lineage>
</organism>
<evidence type="ECO:0000313" key="2">
    <source>
        <dbReference type="EMBL" id="MDR6511868.1"/>
    </source>
</evidence>
<dbReference type="InterPro" id="IPR016181">
    <property type="entry name" value="Acyl_CoA_acyltransferase"/>
</dbReference>
<dbReference type="RefSeq" id="WP_309805597.1">
    <property type="nucleotide sequence ID" value="NZ_JAVDRD010000006.1"/>
</dbReference>
<evidence type="ECO:0000313" key="3">
    <source>
        <dbReference type="Proteomes" id="UP001184150"/>
    </source>
</evidence>
<keyword evidence="3" id="KW-1185">Reference proteome</keyword>
<dbReference type="Gene3D" id="3.40.630.30">
    <property type="match status" value="1"/>
</dbReference>